<dbReference type="STRING" id="1795827.A7P95_05605"/>
<keyword evidence="3" id="KW-1185">Reference proteome</keyword>
<evidence type="ECO:0000313" key="2">
    <source>
        <dbReference type="EMBL" id="OAM28431.1"/>
    </source>
</evidence>
<dbReference type="Gene3D" id="2.60.40.3940">
    <property type="match status" value="1"/>
</dbReference>
<evidence type="ECO:0000259" key="1">
    <source>
        <dbReference type="Pfam" id="PF21882"/>
    </source>
</evidence>
<dbReference type="Proteomes" id="UP000077885">
    <property type="component" value="Unassembled WGS sequence"/>
</dbReference>
<sequence>MSELGTILPAWWLNQIQAELLAVLTAGGIQPDKAKPNQVLEALRKIIDEQAGGAVKTTGNQDIAGIKSFTNTLHAKSGLLASDSAAHFAASRSLKLGADGTSAYLKNQSSGKILSLLNNGELHYDGKRLLNIDDLQTTEASKAENGYLKMDGDIILQWIRIKKNMNAFQGTYNFPVAFPNSCAAIMVNSYLERPEGGCGQIVRAIAQSKSTFDLYVDIWTLNGHGNPATAYVFAIGY</sequence>
<dbReference type="Pfam" id="PF21882">
    <property type="entry name" value="Gp53-like_C"/>
    <property type="match status" value="1"/>
</dbReference>
<name>A0A1A9RYI9_9NEIS</name>
<dbReference type="RefSeq" id="WP_067592434.1">
    <property type="nucleotide sequence ID" value="NZ_LXSL01000018.1"/>
</dbReference>
<protein>
    <recommendedName>
        <fullName evidence="1">Putative tail fiber protein gp53-like C-terminal domain-containing protein</fullName>
    </recommendedName>
</protein>
<dbReference type="InterPro" id="IPR054075">
    <property type="entry name" value="Gp53-like_C"/>
</dbReference>
<dbReference type="EMBL" id="LXSL01000018">
    <property type="protein sequence ID" value="OAM28431.1"/>
    <property type="molecule type" value="Genomic_DNA"/>
</dbReference>
<dbReference type="AlphaFoldDB" id="A0A1A9RYI9"/>
<gene>
    <name evidence="2" type="ORF">A7P95_05605</name>
</gene>
<evidence type="ECO:0000313" key="3">
    <source>
        <dbReference type="Proteomes" id="UP000077885"/>
    </source>
</evidence>
<accession>A0A1A9RYI9</accession>
<reference evidence="3" key="1">
    <citation type="submission" date="2016-05" db="EMBL/GenBank/DDBJ databases">
        <title>Draft genome of Corynebacterium afermentans subsp. afermentans LCDC 88199T.</title>
        <authorList>
            <person name="Bernier A.-M."/>
            <person name="Bernard K."/>
        </authorList>
    </citation>
    <scope>NUCLEOTIDE SEQUENCE [LARGE SCALE GENOMIC DNA]</scope>
    <source>
        <strain evidence="3">NML02-A-017</strain>
    </source>
</reference>
<comment type="caution">
    <text evidence="2">The sequence shown here is derived from an EMBL/GenBank/DDBJ whole genome shotgun (WGS) entry which is preliminary data.</text>
</comment>
<proteinExistence type="predicted"/>
<organism evidence="2 3">
    <name type="scientific">Eikenella longinqua</name>
    <dbReference type="NCBI Taxonomy" id="1795827"/>
    <lineage>
        <taxon>Bacteria</taxon>
        <taxon>Pseudomonadati</taxon>
        <taxon>Pseudomonadota</taxon>
        <taxon>Betaproteobacteria</taxon>
        <taxon>Neisseriales</taxon>
        <taxon>Neisseriaceae</taxon>
        <taxon>Eikenella</taxon>
    </lineage>
</organism>
<dbReference type="Gene3D" id="6.10.140.2190">
    <property type="match status" value="1"/>
</dbReference>
<feature type="domain" description="Putative tail fiber protein gp53-like C-terminal" evidence="1">
    <location>
        <begin position="149"/>
        <end position="237"/>
    </location>
</feature>